<comment type="caution">
    <text evidence="3">The sequence shown here is derived from an EMBL/GenBank/DDBJ whole genome shotgun (WGS) entry which is preliminary data.</text>
</comment>
<dbReference type="Pfam" id="PF05351">
    <property type="entry name" value="GMP_PDE_delta"/>
    <property type="match status" value="1"/>
</dbReference>
<dbReference type="OrthoDB" id="10248777at2759"/>
<protein>
    <recommendedName>
        <fullName evidence="2">GMP phosphodiesterase delta subunit domain-containing protein</fullName>
    </recommendedName>
</protein>
<dbReference type="SUPFAM" id="SSF81296">
    <property type="entry name" value="E set domains"/>
    <property type="match status" value="1"/>
</dbReference>
<accession>A0A9J6CB51</accession>
<keyword evidence="4" id="KW-1185">Reference proteome</keyword>
<gene>
    <name evidence="3" type="ORF">PVAND_008926</name>
</gene>
<comment type="similarity">
    <text evidence="1">Belongs to the PDE6D/unc-119 family.</text>
</comment>
<feature type="domain" description="GMP phosphodiesterase delta subunit" evidence="2">
    <location>
        <begin position="4"/>
        <end position="141"/>
    </location>
</feature>
<sequence length="143" mass="16427">MSKAEGFQINWIKLRNEETNEIFWQEAKDFSDQSQIHEITLPTCILDMKAVSRELSFSTVEELKNFRLVHTAKFKGKLLEQMNFSMGPVKKGTSNVWISSFIAAPESQMMPAKVLNGKVCIETDFYDDTEKFATSVIKLFYSP</sequence>
<dbReference type="AlphaFoldDB" id="A0A9J6CB51"/>
<organism evidence="3 4">
    <name type="scientific">Polypedilum vanderplanki</name>
    <name type="common">Sleeping chironomid midge</name>
    <dbReference type="NCBI Taxonomy" id="319348"/>
    <lineage>
        <taxon>Eukaryota</taxon>
        <taxon>Metazoa</taxon>
        <taxon>Ecdysozoa</taxon>
        <taxon>Arthropoda</taxon>
        <taxon>Hexapoda</taxon>
        <taxon>Insecta</taxon>
        <taxon>Pterygota</taxon>
        <taxon>Neoptera</taxon>
        <taxon>Endopterygota</taxon>
        <taxon>Diptera</taxon>
        <taxon>Nematocera</taxon>
        <taxon>Chironomoidea</taxon>
        <taxon>Chironomidae</taxon>
        <taxon>Chironominae</taxon>
        <taxon>Polypedilum</taxon>
        <taxon>Polypedilum</taxon>
    </lineage>
</organism>
<dbReference type="InterPro" id="IPR008015">
    <property type="entry name" value="PDED_dom"/>
</dbReference>
<dbReference type="InterPro" id="IPR037036">
    <property type="entry name" value="PDED_dom_sf"/>
</dbReference>
<dbReference type="GO" id="GO:0005737">
    <property type="term" value="C:cytoplasm"/>
    <property type="evidence" value="ECO:0007669"/>
    <property type="project" value="TreeGrafter"/>
</dbReference>
<dbReference type="EMBL" id="JADBJN010000002">
    <property type="protein sequence ID" value="KAG5679356.1"/>
    <property type="molecule type" value="Genomic_DNA"/>
</dbReference>
<dbReference type="Gene3D" id="2.70.50.40">
    <property type="entry name" value="GMP phosphodiesterase, delta subunit"/>
    <property type="match status" value="1"/>
</dbReference>
<reference evidence="3" key="1">
    <citation type="submission" date="2021-03" db="EMBL/GenBank/DDBJ databases">
        <title>Chromosome level genome of the anhydrobiotic midge Polypedilum vanderplanki.</title>
        <authorList>
            <person name="Yoshida Y."/>
            <person name="Kikawada T."/>
            <person name="Gusev O."/>
        </authorList>
    </citation>
    <scope>NUCLEOTIDE SEQUENCE</scope>
    <source>
        <strain evidence="3">NIAS01</strain>
        <tissue evidence="3">Whole body or cell culture</tissue>
    </source>
</reference>
<proteinExistence type="inferred from homology"/>
<evidence type="ECO:0000259" key="2">
    <source>
        <dbReference type="Pfam" id="PF05351"/>
    </source>
</evidence>
<evidence type="ECO:0000313" key="3">
    <source>
        <dbReference type="EMBL" id="KAG5679356.1"/>
    </source>
</evidence>
<dbReference type="PANTHER" id="PTHR12976:SF0">
    <property type="entry name" value="RETINAL ROD RHODOPSIN-SENSITIVE CGMP 3',5'-CYCLIC PHOSPHODIESTERASE SUBUNIT DELTA"/>
    <property type="match status" value="1"/>
</dbReference>
<evidence type="ECO:0000313" key="4">
    <source>
        <dbReference type="Proteomes" id="UP001107558"/>
    </source>
</evidence>
<evidence type="ECO:0000256" key="1">
    <source>
        <dbReference type="ARBA" id="ARBA00008102"/>
    </source>
</evidence>
<name>A0A9J6CB51_POLVA</name>
<dbReference type="InterPro" id="IPR014756">
    <property type="entry name" value="Ig_E-set"/>
</dbReference>
<dbReference type="PANTHER" id="PTHR12976">
    <property type="entry name" value="RETINAL ROD RHODOPSIN-SENSITIVE CGMP 3',5'-CYCLIC PHOSPHODIESTERASE DELTA-SUBUNIT"/>
    <property type="match status" value="1"/>
</dbReference>
<dbReference type="Proteomes" id="UP001107558">
    <property type="component" value="Chromosome 2"/>
</dbReference>